<accession>A0ACC1DGF7</accession>
<protein>
    <submittedName>
        <fullName evidence="1">Uncharacterized protein</fullName>
    </submittedName>
</protein>
<comment type="caution">
    <text evidence="1">The sequence shown here is derived from an EMBL/GenBank/DDBJ whole genome shotgun (WGS) entry which is preliminary data.</text>
</comment>
<sequence>MANIIDVKTDNDLQYQYFPVSSDAIRFEVETPNDAHLALTMGPQESNPMYEVFIGGWNNTKSVIRRNKIKPDKVTVDTPDIVSSHEFRGFWIRWDGGVVSAGREGEAIPFIAWTDPDPFAIAYVGVCTGWGATGTWKIEVSPIILREIDYKVLDGANLRWERVHNQILPLDAIVGGFENEPLFIARAEHNHSLTPGKYVRSQGMAFLPWGGREHPKTEFEVLCGYDYQWVKSSGHSIPENAFVAGYSENRHEPVYVGRWKFDGFLITGKVHALYGTCYLPYQGKEIEVGCYEILVKPSVITRGCFSDSS</sequence>
<evidence type="ECO:0000313" key="1">
    <source>
        <dbReference type="EMBL" id="KAJ0182697.1"/>
    </source>
</evidence>
<keyword evidence="2" id="KW-1185">Reference proteome</keyword>
<organism evidence="1 2">
    <name type="scientific">Dendrolimus kikuchii</name>
    <dbReference type="NCBI Taxonomy" id="765133"/>
    <lineage>
        <taxon>Eukaryota</taxon>
        <taxon>Metazoa</taxon>
        <taxon>Ecdysozoa</taxon>
        <taxon>Arthropoda</taxon>
        <taxon>Hexapoda</taxon>
        <taxon>Insecta</taxon>
        <taxon>Pterygota</taxon>
        <taxon>Neoptera</taxon>
        <taxon>Endopterygota</taxon>
        <taxon>Lepidoptera</taxon>
        <taxon>Glossata</taxon>
        <taxon>Ditrysia</taxon>
        <taxon>Bombycoidea</taxon>
        <taxon>Lasiocampidae</taxon>
        <taxon>Dendrolimus</taxon>
    </lineage>
</organism>
<evidence type="ECO:0000313" key="2">
    <source>
        <dbReference type="Proteomes" id="UP000824533"/>
    </source>
</evidence>
<proteinExistence type="predicted"/>
<reference evidence="1 2" key="1">
    <citation type="journal article" date="2021" name="Front. Genet.">
        <title>Chromosome-Level Genome Assembly Reveals Significant Gene Expansion in the Toll and IMD Signaling Pathways of Dendrolimus kikuchii.</title>
        <authorList>
            <person name="Zhou J."/>
            <person name="Wu P."/>
            <person name="Xiong Z."/>
            <person name="Liu N."/>
            <person name="Zhao N."/>
            <person name="Ji M."/>
            <person name="Qiu Y."/>
            <person name="Yang B."/>
        </authorList>
    </citation>
    <scope>NUCLEOTIDE SEQUENCE [LARGE SCALE GENOMIC DNA]</scope>
    <source>
        <strain evidence="1">Ann1</strain>
    </source>
</reference>
<dbReference type="Proteomes" id="UP000824533">
    <property type="component" value="Linkage Group LG03"/>
</dbReference>
<gene>
    <name evidence="1" type="ORF">K1T71_002066</name>
</gene>
<name>A0ACC1DGF7_9NEOP</name>
<dbReference type="EMBL" id="CM034389">
    <property type="protein sequence ID" value="KAJ0182697.1"/>
    <property type="molecule type" value="Genomic_DNA"/>
</dbReference>